<evidence type="ECO:0000313" key="2">
    <source>
        <dbReference type="EMBL" id="MDP9846247.1"/>
    </source>
</evidence>
<sequence>MSTPEEADARVRGPYRFVPGMDGGSEGGRTATLFVLLPAGGRLLAVDRTLTRA</sequence>
<gene>
    <name evidence="2" type="ORF">J2853_005458</name>
</gene>
<name>A0ABT9QHS9_9ACTN</name>
<accession>A0ABT9QHS9</accession>
<proteinExistence type="predicted"/>
<protein>
    <submittedName>
        <fullName evidence="2">Uncharacterized protein</fullName>
    </submittedName>
</protein>
<reference evidence="2 3" key="1">
    <citation type="submission" date="2023-07" db="EMBL/GenBank/DDBJ databases">
        <title>Sequencing the genomes of 1000 actinobacteria strains.</title>
        <authorList>
            <person name="Klenk H.-P."/>
        </authorList>
    </citation>
    <scope>NUCLEOTIDE SEQUENCE [LARGE SCALE GENOMIC DNA]</scope>
    <source>
        <strain evidence="2 3">DSM 46740</strain>
    </source>
</reference>
<dbReference type="Proteomes" id="UP001225356">
    <property type="component" value="Unassembled WGS sequence"/>
</dbReference>
<dbReference type="RefSeq" id="WP_307562572.1">
    <property type="nucleotide sequence ID" value="NZ_JAUSQU010000001.1"/>
</dbReference>
<evidence type="ECO:0000313" key="3">
    <source>
        <dbReference type="Proteomes" id="UP001225356"/>
    </source>
</evidence>
<organism evidence="2 3">
    <name type="scientific">Streptosporangium lutulentum</name>
    <dbReference type="NCBI Taxonomy" id="1461250"/>
    <lineage>
        <taxon>Bacteria</taxon>
        <taxon>Bacillati</taxon>
        <taxon>Actinomycetota</taxon>
        <taxon>Actinomycetes</taxon>
        <taxon>Streptosporangiales</taxon>
        <taxon>Streptosporangiaceae</taxon>
        <taxon>Streptosporangium</taxon>
    </lineage>
</organism>
<comment type="caution">
    <text evidence="2">The sequence shown here is derived from an EMBL/GenBank/DDBJ whole genome shotgun (WGS) entry which is preliminary data.</text>
</comment>
<feature type="region of interest" description="Disordered" evidence="1">
    <location>
        <begin position="1"/>
        <end position="23"/>
    </location>
</feature>
<evidence type="ECO:0000256" key="1">
    <source>
        <dbReference type="SAM" id="MobiDB-lite"/>
    </source>
</evidence>
<keyword evidence="3" id="KW-1185">Reference proteome</keyword>
<dbReference type="EMBL" id="JAUSQU010000001">
    <property type="protein sequence ID" value="MDP9846247.1"/>
    <property type="molecule type" value="Genomic_DNA"/>
</dbReference>